<keyword evidence="3" id="KW-1185">Reference proteome</keyword>
<evidence type="ECO:0000256" key="1">
    <source>
        <dbReference type="SAM" id="MobiDB-lite"/>
    </source>
</evidence>
<dbReference type="EMBL" id="POUB01000079">
    <property type="protein sequence ID" value="PZF98260.1"/>
    <property type="molecule type" value="Genomic_DNA"/>
</dbReference>
<comment type="caution">
    <text evidence="2">The sequence shown here is derived from an EMBL/GenBank/DDBJ whole genome shotgun (WGS) entry which is preliminary data.</text>
</comment>
<organism evidence="2 3">
    <name type="scientific">Micromonospora deserti</name>
    <dbReference type="NCBI Taxonomy" id="2070366"/>
    <lineage>
        <taxon>Bacteria</taxon>
        <taxon>Bacillati</taxon>
        <taxon>Actinomycetota</taxon>
        <taxon>Actinomycetes</taxon>
        <taxon>Micromonosporales</taxon>
        <taxon>Micromonosporaceae</taxon>
        <taxon>Micromonospora</taxon>
    </lineage>
</organism>
<dbReference type="Proteomes" id="UP000248749">
    <property type="component" value="Unassembled WGS sequence"/>
</dbReference>
<evidence type="ECO:0000313" key="2">
    <source>
        <dbReference type="EMBL" id="PZF98260.1"/>
    </source>
</evidence>
<reference evidence="2 3" key="1">
    <citation type="submission" date="2018-01" db="EMBL/GenBank/DDBJ databases">
        <title>Draft genome sequence of Salinispora sp. 13K206.</title>
        <authorList>
            <person name="Sahin N."/>
            <person name="Saygin H."/>
            <person name="Ay H."/>
        </authorList>
    </citation>
    <scope>NUCLEOTIDE SEQUENCE [LARGE SCALE GENOMIC DNA]</scope>
    <source>
        <strain evidence="2 3">13K206</strain>
    </source>
</reference>
<gene>
    <name evidence="2" type="ORF">C1I99_13825</name>
</gene>
<name>A0A2W2CK10_9ACTN</name>
<dbReference type="AlphaFoldDB" id="A0A2W2CK10"/>
<dbReference type="RefSeq" id="WP_111134620.1">
    <property type="nucleotide sequence ID" value="NZ_POUB01000079.1"/>
</dbReference>
<feature type="region of interest" description="Disordered" evidence="1">
    <location>
        <begin position="1"/>
        <end position="61"/>
    </location>
</feature>
<proteinExistence type="predicted"/>
<dbReference type="OrthoDB" id="10001563at2"/>
<sequence>MDWARVKDSTGHEVTMRRDRAEGLGLETVDKPATDQLGRPLPAKVSTDKAARPPRSRETTR</sequence>
<accession>A0A2W2CK10</accession>
<evidence type="ECO:0000313" key="3">
    <source>
        <dbReference type="Proteomes" id="UP000248749"/>
    </source>
</evidence>
<feature type="compositionally biased region" description="Basic and acidic residues" evidence="1">
    <location>
        <begin position="1"/>
        <end position="33"/>
    </location>
</feature>
<protein>
    <submittedName>
        <fullName evidence="2">Uncharacterized protein</fullName>
    </submittedName>
</protein>
<feature type="compositionally biased region" description="Basic and acidic residues" evidence="1">
    <location>
        <begin position="46"/>
        <end position="61"/>
    </location>
</feature>